<sequence length="37" mass="4165">MATFYVLLGLGSALLAVWHIKKFGDNLAKEDHGHHHH</sequence>
<dbReference type="KEGG" id="dgg:DGI_2935"/>
<dbReference type="PATRIC" id="fig|1121448.10.peg.2897"/>
<dbReference type="AlphaFoldDB" id="T2GDL3"/>
<name>T2GDL3_MEGG1</name>
<proteinExistence type="predicted"/>
<dbReference type="STRING" id="1121448.DGI_2935"/>
<dbReference type="Proteomes" id="UP000016587">
    <property type="component" value="Chromosome"/>
</dbReference>
<keyword evidence="2" id="KW-1185">Reference proteome</keyword>
<reference evidence="2" key="2">
    <citation type="submission" date="2013-07" db="EMBL/GenBank/DDBJ databases">
        <authorList>
            <person name="Morais-Silva F.O."/>
            <person name="Rezende A.M."/>
            <person name="Pimentel C."/>
            <person name="Resende D.M."/>
            <person name="Santos C.I."/>
            <person name="Clemente C."/>
            <person name="de Oliveira L.M."/>
            <person name="da Silva S.M."/>
            <person name="Costa D.A."/>
            <person name="Varela-Raposo A."/>
            <person name="Horacio E.C.A."/>
            <person name="Matos M."/>
            <person name="Flores O."/>
            <person name="Ruiz J.C."/>
            <person name="Rodrigues-Pousada C."/>
        </authorList>
    </citation>
    <scope>NUCLEOTIDE SEQUENCE [LARGE SCALE GENOMIC DNA]</scope>
    <source>
        <strain evidence="2">ATCC 19364 / DSM 1382 / NCIMB 9332 / VKM B-1759</strain>
    </source>
</reference>
<reference evidence="1 2" key="1">
    <citation type="journal article" date="2013" name="J. Bacteriol.">
        <title>Roles of HynAB and Ech, the only two hydrogenases found in the model sulfate reducer Desulfovibrio gigas.</title>
        <authorList>
            <person name="Morais-Silva F.O."/>
            <person name="Santos C.I."/>
            <person name="Rodrigues R."/>
            <person name="Pereira I.A."/>
            <person name="Rodrigues-Pousada C."/>
        </authorList>
    </citation>
    <scope>NUCLEOTIDE SEQUENCE [LARGE SCALE GENOMIC DNA]</scope>
    <source>
        <strain evidence="2">ATCC 19364 / DSM 1382 / NCIMB 9332 / VKM B-1759</strain>
    </source>
</reference>
<evidence type="ECO:0000313" key="2">
    <source>
        <dbReference type="Proteomes" id="UP000016587"/>
    </source>
</evidence>
<dbReference type="EMBL" id="CP006585">
    <property type="protein sequence ID" value="AGW14660.1"/>
    <property type="molecule type" value="Genomic_DNA"/>
</dbReference>
<protein>
    <submittedName>
        <fullName evidence="1">Uncharacterized protein</fullName>
    </submittedName>
</protein>
<dbReference type="HOGENOM" id="CLU_3342897_0_0_7"/>
<organism evidence="1 2">
    <name type="scientific">Megalodesulfovibrio gigas (strain ATCC 19364 / DSM 1382 / NCIMB 9332 / VKM B-1759)</name>
    <name type="common">Desulfovibrio gigas</name>
    <dbReference type="NCBI Taxonomy" id="1121448"/>
    <lineage>
        <taxon>Bacteria</taxon>
        <taxon>Pseudomonadati</taxon>
        <taxon>Thermodesulfobacteriota</taxon>
        <taxon>Desulfovibrionia</taxon>
        <taxon>Desulfovibrionales</taxon>
        <taxon>Desulfovibrionaceae</taxon>
        <taxon>Megalodesulfovibrio</taxon>
    </lineage>
</organism>
<gene>
    <name evidence="1" type="ORF">DGI_2935</name>
</gene>
<evidence type="ECO:0000313" key="1">
    <source>
        <dbReference type="EMBL" id="AGW14660.1"/>
    </source>
</evidence>
<accession>T2GDL3</accession>